<sequence length="71" mass="7742">MKYCHVSIINIAMINCNTIARAGGCFLAVPLSSPRTVKRRSETAIWNACCTRTLLTTVHLDTMFLASSPLG</sequence>
<reference evidence="1" key="1">
    <citation type="submission" date="2014-09" db="EMBL/GenBank/DDBJ databases">
        <authorList>
            <person name="Magalhaes I.L.F."/>
            <person name="Oliveira U."/>
            <person name="Santos F.R."/>
            <person name="Vidigal T.H.D.A."/>
            <person name="Brescovit A.D."/>
            <person name="Santos A.J."/>
        </authorList>
    </citation>
    <scope>NUCLEOTIDE SEQUENCE</scope>
    <source>
        <tissue evidence="1">Shoot tissue taken approximately 20 cm above the soil surface</tissue>
    </source>
</reference>
<reference evidence="1" key="2">
    <citation type="journal article" date="2015" name="Data Brief">
        <title>Shoot transcriptome of the giant reed, Arundo donax.</title>
        <authorList>
            <person name="Barrero R.A."/>
            <person name="Guerrero F.D."/>
            <person name="Moolhuijzen P."/>
            <person name="Goolsby J.A."/>
            <person name="Tidwell J."/>
            <person name="Bellgard S.E."/>
            <person name="Bellgard M.I."/>
        </authorList>
    </citation>
    <scope>NUCLEOTIDE SEQUENCE</scope>
    <source>
        <tissue evidence="1">Shoot tissue taken approximately 20 cm above the soil surface</tissue>
    </source>
</reference>
<protein>
    <submittedName>
        <fullName evidence="1">Uncharacterized protein</fullName>
    </submittedName>
</protein>
<name>A0A0A9CS56_ARUDO</name>
<dbReference type="AlphaFoldDB" id="A0A0A9CS56"/>
<proteinExistence type="predicted"/>
<dbReference type="EMBL" id="GBRH01219459">
    <property type="protein sequence ID" value="JAD78436.1"/>
    <property type="molecule type" value="Transcribed_RNA"/>
</dbReference>
<organism evidence="1">
    <name type="scientific">Arundo donax</name>
    <name type="common">Giant reed</name>
    <name type="synonym">Donax arundinaceus</name>
    <dbReference type="NCBI Taxonomy" id="35708"/>
    <lineage>
        <taxon>Eukaryota</taxon>
        <taxon>Viridiplantae</taxon>
        <taxon>Streptophyta</taxon>
        <taxon>Embryophyta</taxon>
        <taxon>Tracheophyta</taxon>
        <taxon>Spermatophyta</taxon>
        <taxon>Magnoliopsida</taxon>
        <taxon>Liliopsida</taxon>
        <taxon>Poales</taxon>
        <taxon>Poaceae</taxon>
        <taxon>PACMAD clade</taxon>
        <taxon>Arundinoideae</taxon>
        <taxon>Arundineae</taxon>
        <taxon>Arundo</taxon>
    </lineage>
</organism>
<evidence type="ECO:0000313" key="1">
    <source>
        <dbReference type="EMBL" id="JAD78436.1"/>
    </source>
</evidence>
<accession>A0A0A9CS56</accession>